<comment type="caution">
    <text evidence="1">The sequence shown here is derived from an EMBL/GenBank/DDBJ whole genome shotgun (WGS) entry which is preliminary data.</text>
</comment>
<dbReference type="SUPFAM" id="SSF54427">
    <property type="entry name" value="NTF2-like"/>
    <property type="match status" value="1"/>
</dbReference>
<dbReference type="EMBL" id="LGRX02022884">
    <property type="protein sequence ID" value="KAK3255039.1"/>
    <property type="molecule type" value="Genomic_DNA"/>
</dbReference>
<evidence type="ECO:0000313" key="2">
    <source>
        <dbReference type="Proteomes" id="UP001190700"/>
    </source>
</evidence>
<gene>
    <name evidence="1" type="ORF">CYMTET_35766</name>
</gene>
<keyword evidence="2" id="KW-1185">Reference proteome</keyword>
<dbReference type="Gene3D" id="3.10.450.50">
    <property type="match status" value="1"/>
</dbReference>
<protein>
    <submittedName>
        <fullName evidence="1">Uncharacterized protein</fullName>
    </submittedName>
</protein>
<proteinExistence type="predicted"/>
<accession>A0AAE0F8J0</accession>
<sequence length="252" mass="27554">MAYRVFQQHAAFAGTSRNVPVRVSRSPALGVHLASASRSHFCGHRPLITLTFRPPASASRAVSQVAYARTQQQQDSNSSASSKFLDEEAMLAASTFPISPEDLIATTKNMLDKGLEDNPEFLSDDFQFVAPVVGPLTKERFIKAVSGFGLTDGFPDLQFNFHHFRVDPFEPNRVWFTSRMVGTNTGQMGPFAPTDTRVMKGPEAYSMTFTEEGLCSKLTLGYVIDREIGNTGGLGGTHPVRLDGTMTSKHGM</sequence>
<name>A0AAE0F8J0_9CHLO</name>
<dbReference type="InterPro" id="IPR032710">
    <property type="entry name" value="NTF2-like_dom_sf"/>
</dbReference>
<reference evidence="1 2" key="1">
    <citation type="journal article" date="2015" name="Genome Biol. Evol.">
        <title>Comparative Genomics of a Bacterivorous Green Alga Reveals Evolutionary Causalities and Consequences of Phago-Mixotrophic Mode of Nutrition.</title>
        <authorList>
            <person name="Burns J.A."/>
            <person name="Paasch A."/>
            <person name="Narechania A."/>
            <person name="Kim E."/>
        </authorList>
    </citation>
    <scope>NUCLEOTIDE SEQUENCE [LARGE SCALE GENOMIC DNA]</scope>
    <source>
        <strain evidence="1 2">PLY_AMNH</strain>
    </source>
</reference>
<dbReference type="AlphaFoldDB" id="A0AAE0F8J0"/>
<dbReference type="Proteomes" id="UP001190700">
    <property type="component" value="Unassembled WGS sequence"/>
</dbReference>
<organism evidence="1 2">
    <name type="scientific">Cymbomonas tetramitiformis</name>
    <dbReference type="NCBI Taxonomy" id="36881"/>
    <lineage>
        <taxon>Eukaryota</taxon>
        <taxon>Viridiplantae</taxon>
        <taxon>Chlorophyta</taxon>
        <taxon>Pyramimonadophyceae</taxon>
        <taxon>Pyramimonadales</taxon>
        <taxon>Pyramimonadaceae</taxon>
        <taxon>Cymbomonas</taxon>
    </lineage>
</organism>
<evidence type="ECO:0000313" key="1">
    <source>
        <dbReference type="EMBL" id="KAK3255039.1"/>
    </source>
</evidence>